<feature type="transmembrane region" description="Helical" evidence="1">
    <location>
        <begin position="463"/>
        <end position="484"/>
    </location>
</feature>
<feature type="transmembrane region" description="Helical" evidence="1">
    <location>
        <begin position="368"/>
        <end position="392"/>
    </location>
</feature>
<dbReference type="Proteomes" id="UP000605897">
    <property type="component" value="Unassembled WGS sequence"/>
</dbReference>
<dbReference type="RefSeq" id="WP_191249348.1">
    <property type="nucleotide sequence ID" value="NZ_BNAU01000013.1"/>
</dbReference>
<dbReference type="EMBL" id="BNAU01000013">
    <property type="protein sequence ID" value="GHF29305.1"/>
    <property type="molecule type" value="Genomic_DNA"/>
</dbReference>
<dbReference type="PANTHER" id="PTHR37305:SF1">
    <property type="entry name" value="MEMBRANE PROTEIN"/>
    <property type="match status" value="1"/>
</dbReference>
<evidence type="ECO:0008006" key="4">
    <source>
        <dbReference type="Google" id="ProtNLM"/>
    </source>
</evidence>
<evidence type="ECO:0000256" key="1">
    <source>
        <dbReference type="SAM" id="Phobius"/>
    </source>
</evidence>
<feature type="transmembrane region" description="Helical" evidence="1">
    <location>
        <begin position="281"/>
        <end position="301"/>
    </location>
</feature>
<feature type="transmembrane region" description="Helical" evidence="1">
    <location>
        <begin position="399"/>
        <end position="418"/>
    </location>
</feature>
<dbReference type="Pfam" id="PF12679">
    <property type="entry name" value="ABC2_membrane_2"/>
    <property type="match status" value="1"/>
</dbReference>
<keyword evidence="1" id="KW-0472">Membrane</keyword>
<feature type="transmembrane region" description="Helical" evidence="1">
    <location>
        <begin position="26"/>
        <end position="47"/>
    </location>
</feature>
<keyword evidence="1" id="KW-1133">Transmembrane helix</keyword>
<protein>
    <recommendedName>
        <fullName evidence="4">ABC transporter permease</fullName>
    </recommendedName>
</protein>
<gene>
    <name evidence="2" type="ORF">GCM10017786_74300</name>
</gene>
<comment type="caution">
    <text evidence="2">The sequence shown here is derived from an EMBL/GenBank/DDBJ whole genome shotgun (WGS) entry which is preliminary data.</text>
</comment>
<keyword evidence="1" id="KW-0812">Transmembrane</keyword>
<dbReference type="Gene3D" id="2.60.120.200">
    <property type="match status" value="1"/>
</dbReference>
<keyword evidence="3" id="KW-1185">Reference proteome</keyword>
<dbReference type="PANTHER" id="PTHR37305">
    <property type="entry name" value="INTEGRAL MEMBRANE PROTEIN-RELATED"/>
    <property type="match status" value="1"/>
</dbReference>
<proteinExistence type="predicted"/>
<organism evidence="2 3">
    <name type="scientific">Amycolatopsis deserti</name>
    <dbReference type="NCBI Taxonomy" id="185696"/>
    <lineage>
        <taxon>Bacteria</taxon>
        <taxon>Bacillati</taxon>
        <taxon>Actinomycetota</taxon>
        <taxon>Actinomycetes</taxon>
        <taxon>Pseudonocardiales</taxon>
        <taxon>Pseudonocardiaceae</taxon>
        <taxon>Amycolatopsis</taxon>
    </lineage>
</organism>
<accession>A0ABQ3JJX3</accession>
<reference evidence="3" key="1">
    <citation type="journal article" date="2019" name="Int. J. Syst. Evol. Microbiol.">
        <title>The Global Catalogue of Microorganisms (GCM) 10K type strain sequencing project: providing services to taxonomists for standard genome sequencing and annotation.</title>
        <authorList>
            <consortium name="The Broad Institute Genomics Platform"/>
            <consortium name="The Broad Institute Genome Sequencing Center for Infectious Disease"/>
            <person name="Wu L."/>
            <person name="Ma J."/>
        </authorList>
    </citation>
    <scope>NUCLEOTIDE SEQUENCE [LARGE SCALE GENOMIC DNA]</scope>
    <source>
        <strain evidence="3">CGMCC 4.7677</strain>
    </source>
</reference>
<sequence>MTTAQRDGFPQLLHAEWTKLRTVRGWVAGLAVTALVTVLIGLFSALGSHTACGDDKCDPTVPAGPGGQAVTDSFFFVHSTLTGDGTLTARVSPLTGTRGVEPWAKAGIIVKDGTTRGSAYAALMQTGARGVRMQHNFTEDIAAPAGAWLRLTRTGDTIRGSVSADGITWADAGAVDLPGLPETIEAGLFATSPSHNVIADGRLGGTKITGGPTQVSATFNGITRDGAFTEGWRGDDLGADSMSYPSLGGGFTESGGAITVRGSGDIAPAVTGDGETIEQSLVGAFAGLIAAVVVGTLFATSEYRRGLIRTTLLASPRRERVLAAKALVLGTVTFVAALAGALIAVPLGRAILRGNGNILIPVPTATELRVIVGTAALIAVAAVFALAVGSLLRRSAGAVAIGIATLVLPYLLATSSVLPSGVAQWLLRVTPAAAFAVQQSIPEYPQVLATYTPAQGYYPLPPWGGFAVLCAYAAAALGLAMYALRRRDA</sequence>
<evidence type="ECO:0000313" key="3">
    <source>
        <dbReference type="Proteomes" id="UP000605897"/>
    </source>
</evidence>
<feature type="transmembrane region" description="Helical" evidence="1">
    <location>
        <begin position="322"/>
        <end position="348"/>
    </location>
</feature>
<evidence type="ECO:0000313" key="2">
    <source>
        <dbReference type="EMBL" id="GHF29305.1"/>
    </source>
</evidence>
<name>A0ABQ3JJX3_9PSEU</name>